<dbReference type="EMBL" id="GBXM01088179">
    <property type="protein sequence ID" value="JAH20398.1"/>
    <property type="molecule type" value="Transcribed_RNA"/>
</dbReference>
<organism evidence="2">
    <name type="scientific">Anguilla anguilla</name>
    <name type="common">European freshwater eel</name>
    <name type="synonym">Muraena anguilla</name>
    <dbReference type="NCBI Taxonomy" id="7936"/>
    <lineage>
        <taxon>Eukaryota</taxon>
        <taxon>Metazoa</taxon>
        <taxon>Chordata</taxon>
        <taxon>Craniata</taxon>
        <taxon>Vertebrata</taxon>
        <taxon>Euteleostomi</taxon>
        <taxon>Actinopterygii</taxon>
        <taxon>Neopterygii</taxon>
        <taxon>Teleostei</taxon>
        <taxon>Anguilliformes</taxon>
        <taxon>Anguillidae</taxon>
        <taxon>Anguilla</taxon>
    </lineage>
</organism>
<reference evidence="2" key="1">
    <citation type="submission" date="2014-11" db="EMBL/GenBank/DDBJ databases">
        <authorList>
            <person name="Amaro Gonzalez C."/>
        </authorList>
    </citation>
    <scope>NUCLEOTIDE SEQUENCE</scope>
</reference>
<keyword evidence="1" id="KW-0812">Transmembrane</keyword>
<reference evidence="2" key="2">
    <citation type="journal article" date="2015" name="Fish Shellfish Immunol.">
        <title>Early steps in the European eel (Anguilla anguilla)-Vibrio vulnificus interaction in the gills: Role of the RtxA13 toxin.</title>
        <authorList>
            <person name="Callol A."/>
            <person name="Pajuelo D."/>
            <person name="Ebbesson L."/>
            <person name="Teles M."/>
            <person name="MacKenzie S."/>
            <person name="Amaro C."/>
        </authorList>
    </citation>
    <scope>NUCLEOTIDE SEQUENCE</scope>
</reference>
<name>A0A0E9QWC0_ANGAN</name>
<protein>
    <submittedName>
        <fullName evidence="2">Uncharacterized protein</fullName>
    </submittedName>
</protein>
<keyword evidence="1" id="KW-0472">Membrane</keyword>
<feature type="transmembrane region" description="Helical" evidence="1">
    <location>
        <begin position="6"/>
        <end position="24"/>
    </location>
</feature>
<sequence length="33" mass="3714">MIACLLASTCLLSISLLVLHLYYIEFQRMPGLS</sequence>
<dbReference type="AlphaFoldDB" id="A0A0E9QWC0"/>
<keyword evidence="1" id="KW-1133">Transmembrane helix</keyword>
<evidence type="ECO:0000313" key="2">
    <source>
        <dbReference type="EMBL" id="JAH20398.1"/>
    </source>
</evidence>
<evidence type="ECO:0000256" key="1">
    <source>
        <dbReference type="SAM" id="Phobius"/>
    </source>
</evidence>
<accession>A0A0E9QWC0</accession>
<proteinExistence type="predicted"/>